<dbReference type="Gene3D" id="3.40.50.720">
    <property type="entry name" value="NAD(P)-binding Rossmann-like Domain"/>
    <property type="match status" value="1"/>
</dbReference>
<dbReference type="EMBL" id="JAUYVI010000008">
    <property type="protein sequence ID" value="MDQ7250928.1"/>
    <property type="molecule type" value="Genomic_DNA"/>
</dbReference>
<accession>A0ABU0YVM8</accession>
<dbReference type="InterPro" id="IPR036291">
    <property type="entry name" value="NAD(P)-bd_dom_sf"/>
</dbReference>
<organism evidence="3 4">
    <name type="scientific">Dongia sedimenti</name>
    <dbReference type="NCBI Taxonomy" id="3064282"/>
    <lineage>
        <taxon>Bacteria</taxon>
        <taxon>Pseudomonadati</taxon>
        <taxon>Pseudomonadota</taxon>
        <taxon>Alphaproteobacteria</taxon>
        <taxon>Rhodospirillales</taxon>
        <taxon>Dongiaceae</taxon>
        <taxon>Dongia</taxon>
    </lineage>
</organism>
<name>A0ABU0YVM8_9PROT</name>
<reference evidence="4" key="1">
    <citation type="submission" date="2023-08" db="EMBL/GenBank/DDBJ databases">
        <title>Rhodospirillaceae gen. nov., a novel taxon isolated from the Yangtze River Yuezi River estuary sludge.</title>
        <authorList>
            <person name="Ruan L."/>
        </authorList>
    </citation>
    <scope>NUCLEOTIDE SEQUENCE [LARGE SCALE GENOMIC DNA]</scope>
    <source>
        <strain evidence="4">R-7</strain>
    </source>
</reference>
<sequence length="249" mass="26798">MDKGTNGKTILVLGGTSDIGRATARHFAARGWRIQLAGRDPEALQRDADDIASRSRVAVTVHAFDVLDSTAMAPFIDGLPLLPDIVVCVVGLHGNQARAQSDLDHATAILRSNFEGPALILGLFAEHFARRGSGMIVGVTSVAGDRGRASNYVYGSAKAGFSAYLSGLRNRLAKQDIHVITVKPGFVRTRMTDGMKLPGPLTAAPEEVASAIWRAADRKSDQIYVRRIWAVIMLGIRAIPEAIFKRLSI</sequence>
<evidence type="ECO:0000313" key="3">
    <source>
        <dbReference type="EMBL" id="MDQ7250928.1"/>
    </source>
</evidence>
<comment type="caution">
    <text evidence="3">The sequence shown here is derived from an EMBL/GenBank/DDBJ whole genome shotgun (WGS) entry which is preliminary data.</text>
</comment>
<evidence type="ECO:0000313" key="4">
    <source>
        <dbReference type="Proteomes" id="UP001230156"/>
    </source>
</evidence>
<keyword evidence="4" id="KW-1185">Reference proteome</keyword>
<evidence type="ECO:0000256" key="1">
    <source>
        <dbReference type="ARBA" id="ARBA00006484"/>
    </source>
</evidence>
<gene>
    <name evidence="3" type="ORF">Q8A70_24790</name>
</gene>
<evidence type="ECO:0000256" key="2">
    <source>
        <dbReference type="ARBA" id="ARBA00023002"/>
    </source>
</evidence>
<dbReference type="PANTHER" id="PTHR44196:SF3">
    <property type="entry name" value="SHORT CHAIN DEHYDROGENASE FAMILY PROTEIN"/>
    <property type="match status" value="1"/>
</dbReference>
<dbReference type="SUPFAM" id="SSF51735">
    <property type="entry name" value="NAD(P)-binding Rossmann-fold domains"/>
    <property type="match status" value="1"/>
</dbReference>
<dbReference type="Pfam" id="PF00106">
    <property type="entry name" value="adh_short"/>
    <property type="match status" value="1"/>
</dbReference>
<comment type="similarity">
    <text evidence="1">Belongs to the short-chain dehydrogenases/reductases (SDR) family.</text>
</comment>
<dbReference type="NCBIfam" id="NF005489">
    <property type="entry name" value="PRK07102.1"/>
    <property type="match status" value="1"/>
</dbReference>
<dbReference type="Proteomes" id="UP001230156">
    <property type="component" value="Unassembled WGS sequence"/>
</dbReference>
<keyword evidence="2" id="KW-0560">Oxidoreductase</keyword>
<dbReference type="PANTHER" id="PTHR44196">
    <property type="entry name" value="DEHYDROGENASE/REDUCTASE SDR FAMILY MEMBER 7B"/>
    <property type="match status" value="1"/>
</dbReference>
<dbReference type="InterPro" id="IPR002347">
    <property type="entry name" value="SDR_fam"/>
</dbReference>
<proteinExistence type="inferred from homology"/>
<dbReference type="RefSeq" id="WP_379960787.1">
    <property type="nucleotide sequence ID" value="NZ_JAUYVI010000008.1"/>
</dbReference>
<dbReference type="PRINTS" id="PR00081">
    <property type="entry name" value="GDHRDH"/>
</dbReference>
<dbReference type="CDD" id="cd05233">
    <property type="entry name" value="SDR_c"/>
    <property type="match status" value="1"/>
</dbReference>
<protein>
    <submittedName>
        <fullName evidence="3">SDR family oxidoreductase</fullName>
    </submittedName>
</protein>